<dbReference type="AlphaFoldDB" id="A0AAV7EHZ6"/>
<reference evidence="1 2" key="1">
    <citation type="submission" date="2021-07" db="EMBL/GenBank/DDBJ databases">
        <title>The Aristolochia fimbriata genome: insights into angiosperm evolution, floral development and chemical biosynthesis.</title>
        <authorList>
            <person name="Jiao Y."/>
        </authorList>
    </citation>
    <scope>NUCLEOTIDE SEQUENCE [LARGE SCALE GENOMIC DNA]</scope>
    <source>
        <strain evidence="1">IBCAS-2021</strain>
        <tissue evidence="1">Leaf</tissue>
    </source>
</reference>
<comment type="caution">
    <text evidence="1">The sequence shown here is derived from an EMBL/GenBank/DDBJ whole genome shotgun (WGS) entry which is preliminary data.</text>
</comment>
<sequence length="117" mass="13011">MGFVLEVTPGKENLYEKLSGVAGKQKSFNKYGVMPMLGAPTKVFNPQVVSASPYAVHLSPLTPIIEEDKNLKTQFIFYIGETGKSDMKVEREESNEGEFTFNQNVPTYSNSGTLRIK</sequence>
<organism evidence="1 2">
    <name type="scientific">Aristolochia fimbriata</name>
    <name type="common">White veined hardy Dutchman's pipe vine</name>
    <dbReference type="NCBI Taxonomy" id="158543"/>
    <lineage>
        <taxon>Eukaryota</taxon>
        <taxon>Viridiplantae</taxon>
        <taxon>Streptophyta</taxon>
        <taxon>Embryophyta</taxon>
        <taxon>Tracheophyta</taxon>
        <taxon>Spermatophyta</taxon>
        <taxon>Magnoliopsida</taxon>
        <taxon>Magnoliidae</taxon>
        <taxon>Piperales</taxon>
        <taxon>Aristolochiaceae</taxon>
        <taxon>Aristolochia</taxon>
    </lineage>
</organism>
<protein>
    <submittedName>
        <fullName evidence="1">Uncharacterized protein</fullName>
    </submittedName>
</protein>
<name>A0AAV7EHZ6_ARIFI</name>
<evidence type="ECO:0000313" key="1">
    <source>
        <dbReference type="EMBL" id="KAG9447924.1"/>
    </source>
</evidence>
<keyword evidence="2" id="KW-1185">Reference proteome</keyword>
<accession>A0AAV7EHZ6</accession>
<dbReference type="Proteomes" id="UP000825729">
    <property type="component" value="Unassembled WGS sequence"/>
</dbReference>
<gene>
    <name evidence="1" type="ORF">H6P81_014052</name>
</gene>
<dbReference type="EMBL" id="JAINDJ010000005">
    <property type="protein sequence ID" value="KAG9447924.1"/>
    <property type="molecule type" value="Genomic_DNA"/>
</dbReference>
<proteinExistence type="predicted"/>
<evidence type="ECO:0000313" key="2">
    <source>
        <dbReference type="Proteomes" id="UP000825729"/>
    </source>
</evidence>